<reference evidence="3 4" key="1">
    <citation type="journal article" date="2013" name="MBio">
        <title>Genome sequencing of the plant pathogen Taphrina deformans, the causal agent of peach leaf curl.</title>
        <authorList>
            <person name="Cisse O.H."/>
            <person name="Almeida J.M.G.C.F."/>
            <person name="Fonseca A."/>
            <person name="Kumar A.A."/>
            <person name="Salojaervi J."/>
            <person name="Overmyer K."/>
            <person name="Hauser P.M."/>
            <person name="Pagni M."/>
        </authorList>
    </citation>
    <scope>NUCLEOTIDE SEQUENCE [LARGE SCALE GENOMIC DNA]</scope>
    <source>
        <strain evidence="4">PYCC 5710 / ATCC 11124 / CBS 356.35 / IMI 108563 / JCM 9778 / NBRC 8474</strain>
    </source>
</reference>
<dbReference type="SUPFAM" id="SSF56112">
    <property type="entry name" value="Protein kinase-like (PK-like)"/>
    <property type="match status" value="1"/>
</dbReference>
<dbReference type="GO" id="GO:0006646">
    <property type="term" value="P:phosphatidylethanolamine biosynthetic process"/>
    <property type="evidence" value="ECO:0007669"/>
    <property type="project" value="TreeGrafter"/>
</dbReference>
<dbReference type="PANTHER" id="PTHR22603">
    <property type="entry name" value="CHOLINE/ETHANOALAMINE KINASE"/>
    <property type="match status" value="1"/>
</dbReference>
<dbReference type="OrthoDB" id="10267235at2759"/>
<accession>R4XB20</accession>
<dbReference type="CDD" id="cd05157">
    <property type="entry name" value="ETNK_euk"/>
    <property type="match status" value="1"/>
</dbReference>
<dbReference type="GO" id="GO:0004103">
    <property type="term" value="F:choline kinase activity"/>
    <property type="evidence" value="ECO:0007669"/>
    <property type="project" value="TreeGrafter"/>
</dbReference>
<dbReference type="STRING" id="1097556.R4XB20"/>
<feature type="compositionally biased region" description="Polar residues" evidence="2">
    <location>
        <begin position="17"/>
        <end position="35"/>
    </location>
</feature>
<proteinExistence type="inferred from homology"/>
<feature type="compositionally biased region" description="Low complexity" evidence="2">
    <location>
        <begin position="376"/>
        <end position="390"/>
    </location>
</feature>
<dbReference type="eggNOG" id="KOG2686">
    <property type="taxonomic scope" value="Eukaryota"/>
</dbReference>
<comment type="caution">
    <text evidence="3">The sequence shown here is derived from an EMBL/GenBank/DDBJ whole genome shotgun (WGS) entry which is preliminary data.</text>
</comment>
<dbReference type="PANTHER" id="PTHR22603:SF93">
    <property type="entry name" value="RE24176P"/>
    <property type="match status" value="1"/>
</dbReference>
<feature type="region of interest" description="Disordered" evidence="2">
    <location>
        <begin position="1"/>
        <end position="39"/>
    </location>
</feature>
<dbReference type="GO" id="GO:0004305">
    <property type="term" value="F:ethanolamine kinase activity"/>
    <property type="evidence" value="ECO:0007669"/>
    <property type="project" value="TreeGrafter"/>
</dbReference>
<dbReference type="EMBL" id="CAHR02000002">
    <property type="protein sequence ID" value="CCG80513.1"/>
    <property type="molecule type" value="Genomic_DNA"/>
</dbReference>
<keyword evidence="3" id="KW-0808">Transferase</keyword>
<keyword evidence="4" id="KW-1185">Reference proteome</keyword>
<dbReference type="GO" id="GO:0005737">
    <property type="term" value="C:cytoplasm"/>
    <property type="evidence" value="ECO:0007669"/>
    <property type="project" value="TreeGrafter"/>
</dbReference>
<dbReference type="AlphaFoldDB" id="R4XB20"/>
<organism evidence="3 4">
    <name type="scientific">Taphrina deformans (strain PYCC 5710 / ATCC 11124 / CBS 356.35 / IMI 108563 / JCM 9778 / NBRC 8474)</name>
    <name type="common">Peach leaf curl fungus</name>
    <name type="synonym">Lalaria deformans</name>
    <dbReference type="NCBI Taxonomy" id="1097556"/>
    <lineage>
        <taxon>Eukaryota</taxon>
        <taxon>Fungi</taxon>
        <taxon>Dikarya</taxon>
        <taxon>Ascomycota</taxon>
        <taxon>Taphrinomycotina</taxon>
        <taxon>Taphrinomycetes</taxon>
        <taxon>Taphrinales</taxon>
        <taxon>Taphrinaceae</taxon>
        <taxon>Taphrina</taxon>
    </lineage>
</organism>
<dbReference type="VEuPathDB" id="FungiDB:TAPDE_000016"/>
<protein>
    <submittedName>
        <fullName evidence="3">Ethanolamine kinase</fullName>
    </submittedName>
</protein>
<gene>
    <name evidence="3" type="ORF">TAPDE_000016</name>
</gene>
<evidence type="ECO:0000313" key="4">
    <source>
        <dbReference type="Proteomes" id="UP000013776"/>
    </source>
</evidence>
<evidence type="ECO:0000256" key="1">
    <source>
        <dbReference type="ARBA" id="ARBA00038211"/>
    </source>
</evidence>
<feature type="region of interest" description="Disordered" evidence="2">
    <location>
        <begin position="372"/>
        <end position="436"/>
    </location>
</feature>
<keyword evidence="3" id="KW-0418">Kinase</keyword>
<sequence>MLESLHISIPGRFTATPPVQGSPSLRASSFKSSDGSIAPLRRSSSVSSLIPETDTSLDNSLKGDTFKIAIVKILIKLRLTNWKLSEAESLVVKNIASALTNSVYLIILDSQKLLLRIYGPNVLHLIDRDYETSVLARLAHHRIGPRLLGQFKNGRIEQWLESVEVGSNEIRDPIVSTYIARRLREFHDYVTLLPPEMDKVSAITNLEGWIPALPKTRLNSMVQTFIRHIKLYRSFVRGKEGEIVFCHNDLQYGNLLRTKGEEHNCLAVIDFEYAGPNPRSFDIANHFIEWMANYHESPSHELDTAAYPTYGQSRNFLGEYIQFGKLIARREDPVVSPDEIEKLSESVDLWRAMSHAQWAIWGLIQALPDLNRNEASSSDQDPPYSSSPGPSHKPRRPSKSAQSPMLGGMKSPFLPPTASPKIPAVKRTSSHKSPSYFPVTTVPTVPETDPFTLGEPVMSSYATDDILLDHEYDQVSAAAEWSDEDGEDGFDYTAYSNQRIGLFYGEVLRLGIIQEDEVPHGVVVKRLPDSAFTPVI</sequence>
<name>R4XB20_TAPDE</name>
<evidence type="ECO:0000256" key="2">
    <source>
        <dbReference type="SAM" id="MobiDB-lite"/>
    </source>
</evidence>
<evidence type="ECO:0000313" key="3">
    <source>
        <dbReference type="EMBL" id="CCG80513.1"/>
    </source>
</evidence>
<dbReference type="Gene3D" id="3.90.1200.10">
    <property type="match status" value="1"/>
</dbReference>
<dbReference type="Gene3D" id="3.30.200.20">
    <property type="entry name" value="Phosphorylase Kinase, domain 1"/>
    <property type="match status" value="1"/>
</dbReference>
<dbReference type="InterPro" id="IPR011009">
    <property type="entry name" value="Kinase-like_dom_sf"/>
</dbReference>
<comment type="similarity">
    <text evidence="1">Belongs to the choline/ethanolamine kinase family.</text>
</comment>
<dbReference type="Pfam" id="PF01633">
    <property type="entry name" value="Choline_kinase"/>
    <property type="match status" value="1"/>
</dbReference>
<dbReference type="Proteomes" id="UP000013776">
    <property type="component" value="Unassembled WGS sequence"/>
</dbReference>